<evidence type="ECO:0000313" key="2">
    <source>
        <dbReference type="EMBL" id="KAB7782776.1"/>
    </source>
</evidence>
<dbReference type="RefSeq" id="WP_152279079.1">
    <property type="nucleotide sequence ID" value="NZ_WEKV01000020.1"/>
</dbReference>
<dbReference type="InterPro" id="IPR036259">
    <property type="entry name" value="MFS_trans_sf"/>
</dbReference>
<proteinExistence type="predicted"/>
<sequence length="111" mass="12197">MLAAFYSVPTSLFRIYGGVLSDRSGARAAPYWTFGVGIVSTSMLSHPPTTIIDGIRKPIRFSTRLGLTKRGGREWEPIPNPGPGPPQLQQRVHKQLQAERHSSTRAAARSQ</sequence>
<protein>
    <submittedName>
        <fullName evidence="2">Nitrate/nitrite transporter</fullName>
    </submittedName>
</protein>
<evidence type="ECO:0000256" key="1">
    <source>
        <dbReference type="SAM" id="MobiDB-lite"/>
    </source>
</evidence>
<dbReference type="EMBL" id="WEKV01000020">
    <property type="protein sequence ID" value="KAB7782776.1"/>
    <property type="molecule type" value="Genomic_DNA"/>
</dbReference>
<dbReference type="Gene3D" id="1.20.1250.20">
    <property type="entry name" value="MFS general substrate transporter like domains"/>
    <property type="match status" value="1"/>
</dbReference>
<comment type="caution">
    <text evidence="2">The sequence shown here is derived from an EMBL/GenBank/DDBJ whole genome shotgun (WGS) entry which is preliminary data.</text>
</comment>
<reference evidence="2 3" key="1">
    <citation type="submission" date="2019-10" db="EMBL/GenBank/DDBJ databases">
        <title>Draft Genome Sequence of the Caffeine Degrading Methylotroph Methylorubrum populi PINKEL.</title>
        <authorList>
            <person name="Dawson S.C."/>
            <person name="Zhang X."/>
            <person name="Wright M.E."/>
            <person name="Sharma G."/>
            <person name="Langner J.T."/>
            <person name="Ditty J.L."/>
            <person name="Subuyuj G.A."/>
        </authorList>
    </citation>
    <scope>NUCLEOTIDE SEQUENCE [LARGE SCALE GENOMIC DNA]</scope>
    <source>
        <strain evidence="2 3">Pinkel</strain>
    </source>
</reference>
<evidence type="ECO:0000313" key="3">
    <source>
        <dbReference type="Proteomes" id="UP000469949"/>
    </source>
</evidence>
<feature type="region of interest" description="Disordered" evidence="1">
    <location>
        <begin position="70"/>
        <end position="111"/>
    </location>
</feature>
<accession>A0A833J3K6</accession>
<dbReference type="Proteomes" id="UP000469949">
    <property type="component" value="Unassembled WGS sequence"/>
</dbReference>
<dbReference type="AlphaFoldDB" id="A0A833J3K6"/>
<name>A0A833J3K6_9HYPH</name>
<organism evidence="2 3">
    <name type="scientific">Methylorubrum populi</name>
    <dbReference type="NCBI Taxonomy" id="223967"/>
    <lineage>
        <taxon>Bacteria</taxon>
        <taxon>Pseudomonadati</taxon>
        <taxon>Pseudomonadota</taxon>
        <taxon>Alphaproteobacteria</taxon>
        <taxon>Hyphomicrobiales</taxon>
        <taxon>Methylobacteriaceae</taxon>
        <taxon>Methylorubrum</taxon>
    </lineage>
</organism>
<gene>
    <name evidence="2" type="ORF">F8B43_5531</name>
</gene>